<reference evidence="2 3" key="1">
    <citation type="submission" date="2021-03" db="EMBL/GenBank/DDBJ databases">
        <title>Muricauda lutimaris sp. nov. and Muricauda ruestringensis sp. nov, two marine members of the Flavobacteriaceae isolated from deep sea sediments of Western Pacific.</title>
        <authorList>
            <person name="Zhao S."/>
            <person name="Liu R."/>
        </authorList>
    </citation>
    <scope>NUCLEOTIDE SEQUENCE [LARGE SCALE GENOMIC DNA]</scope>
    <source>
        <strain evidence="2 3">BC31-1-A7</strain>
    </source>
</reference>
<feature type="domain" description="Amidohydrolase 3" evidence="1">
    <location>
        <begin position="70"/>
        <end position="499"/>
    </location>
</feature>
<dbReference type="SUPFAM" id="SSF51556">
    <property type="entry name" value="Metallo-dependent hydrolases"/>
    <property type="match status" value="1"/>
</dbReference>
<proteinExistence type="predicted"/>
<accession>A0ABS3G4Y1</accession>
<dbReference type="InterPro" id="IPR032466">
    <property type="entry name" value="Metal_Hydrolase"/>
</dbReference>
<dbReference type="InterPro" id="IPR011059">
    <property type="entry name" value="Metal-dep_hydrolase_composite"/>
</dbReference>
<dbReference type="Gene3D" id="2.30.40.10">
    <property type="entry name" value="Urease, subunit C, domain 1"/>
    <property type="match status" value="1"/>
</dbReference>
<dbReference type="RefSeq" id="WP_207032787.1">
    <property type="nucleotide sequence ID" value="NZ_JAFLNL010000003.1"/>
</dbReference>
<name>A0ABS3G4Y1_9FLAO</name>
<dbReference type="Proteomes" id="UP000664044">
    <property type="component" value="Unassembled WGS sequence"/>
</dbReference>
<evidence type="ECO:0000313" key="2">
    <source>
        <dbReference type="EMBL" id="MBO0353993.1"/>
    </source>
</evidence>
<dbReference type="InterPro" id="IPR013108">
    <property type="entry name" value="Amidohydro_3"/>
</dbReference>
<keyword evidence="3" id="KW-1185">Reference proteome</keyword>
<dbReference type="PROSITE" id="PS51257">
    <property type="entry name" value="PROKAR_LIPOPROTEIN"/>
    <property type="match status" value="1"/>
</dbReference>
<dbReference type="Gene3D" id="3.20.20.140">
    <property type="entry name" value="Metal-dependent hydrolases"/>
    <property type="match status" value="1"/>
</dbReference>
<evidence type="ECO:0000259" key="1">
    <source>
        <dbReference type="Pfam" id="PF07969"/>
    </source>
</evidence>
<dbReference type="SUPFAM" id="SSF51338">
    <property type="entry name" value="Composite domain of metallo-dependent hydrolases"/>
    <property type="match status" value="1"/>
</dbReference>
<gene>
    <name evidence="2" type="ORF">J0656_08200</name>
</gene>
<organism evidence="2 3">
    <name type="scientific">Flagellimonas aurea</name>
    <dbReference type="NCBI Taxonomy" id="2915619"/>
    <lineage>
        <taxon>Bacteria</taxon>
        <taxon>Pseudomonadati</taxon>
        <taxon>Bacteroidota</taxon>
        <taxon>Flavobacteriia</taxon>
        <taxon>Flavobacteriales</taxon>
        <taxon>Flavobacteriaceae</taxon>
        <taxon>Flagellimonas</taxon>
    </lineage>
</organism>
<dbReference type="EMBL" id="JAFLNL010000003">
    <property type="protein sequence ID" value="MBO0353993.1"/>
    <property type="molecule type" value="Genomic_DNA"/>
</dbReference>
<protein>
    <submittedName>
        <fullName evidence="2">Amidohydrolase family protein</fullName>
    </submittedName>
</protein>
<dbReference type="Gene3D" id="3.30.1490.130">
    <property type="entry name" value="D-aminoacylase. Domain 3"/>
    <property type="match status" value="1"/>
</dbReference>
<dbReference type="InterPro" id="IPR050378">
    <property type="entry name" value="Metallo-dep_Hydrolases_sf"/>
</dbReference>
<evidence type="ECO:0000313" key="3">
    <source>
        <dbReference type="Proteomes" id="UP000664044"/>
    </source>
</evidence>
<sequence>MKREFLGFMVLVVLLFSCKDNSSIKADILIVNGTVYDGVGTRPQSVAIAIKDDKIVWLGDHNKREVMATKTINAQGFVVSPGFIDPHTHATNDLDDPEHSHNKPFLFQGVTTVTIGNDGSSPYPLSKYREACEKIGVGTNVVTLVGHGTLRKQVMGESDRQATQEELEQMKDLMQQELNTGAFGMSTGLFYAPGSYATTDEVVELAKVVAKNNGFYDTHMRDESTYSIGLIPAVQETIEIGERANVPVHISHIKCLGVDVWKQSDSILKIVETAQQKDIDITANQYPYDASATSLKAAVVPRWAESGGSDSLFIRFQNPALRSKILGETQRNITRRGGADKLLVIQAPDTTLVGKNVLKIAEDLGKSPENAVFDILKTGYIKIASFNMNSYDIENFMVQPWVVTGSDGGSGHPRKYGTFPYKYRKFVKQDSVLNMASFINRSSSKTAEILKLPKRGKIREGNYADIIIFDPINFSDNADYMDAFQFSEGVVYSIINGKFSIENRKFTEKLNGRVLQR</sequence>
<dbReference type="InterPro" id="IPR023100">
    <property type="entry name" value="D-aminoacylase_insert_dom_sf"/>
</dbReference>
<dbReference type="Pfam" id="PF07969">
    <property type="entry name" value="Amidohydro_3"/>
    <property type="match status" value="1"/>
</dbReference>
<dbReference type="PANTHER" id="PTHR11647:SF1">
    <property type="entry name" value="COLLAPSIN RESPONSE MEDIATOR PROTEIN"/>
    <property type="match status" value="1"/>
</dbReference>
<dbReference type="PANTHER" id="PTHR11647">
    <property type="entry name" value="HYDRANTOINASE/DIHYDROPYRIMIDINASE FAMILY MEMBER"/>
    <property type="match status" value="1"/>
</dbReference>
<comment type="caution">
    <text evidence="2">The sequence shown here is derived from an EMBL/GenBank/DDBJ whole genome shotgun (WGS) entry which is preliminary data.</text>
</comment>